<sequence>MGSKLVLVEGIAGSGKSTNARLQDVAIDLIFDGMGKIQIAGMPLCFETWARPGAVFAREAVSD</sequence>
<dbReference type="EMBL" id="JANCLT010000008">
    <property type="protein sequence ID" value="MCP8969849.1"/>
    <property type="molecule type" value="Genomic_DNA"/>
</dbReference>
<comment type="caution">
    <text evidence="1">The sequence shown here is derived from an EMBL/GenBank/DDBJ whole genome shotgun (WGS) entry which is preliminary data.</text>
</comment>
<dbReference type="Proteomes" id="UP001156102">
    <property type="component" value="Unassembled WGS sequence"/>
</dbReference>
<evidence type="ECO:0000313" key="1">
    <source>
        <dbReference type="EMBL" id="MCP8969849.1"/>
    </source>
</evidence>
<evidence type="ECO:0000313" key="2">
    <source>
        <dbReference type="Proteomes" id="UP001156102"/>
    </source>
</evidence>
<name>A0AA42BRT4_9BACI</name>
<reference evidence="1" key="1">
    <citation type="submission" date="2022-07" db="EMBL/GenBank/DDBJ databases">
        <authorList>
            <person name="Li W.-J."/>
            <person name="Deng Q.-Q."/>
        </authorList>
    </citation>
    <scope>NUCLEOTIDE SEQUENCE</scope>
    <source>
        <strain evidence="1">SYSU M60031</strain>
    </source>
</reference>
<gene>
    <name evidence="1" type="ORF">NK662_15085</name>
</gene>
<keyword evidence="2" id="KW-1185">Reference proteome</keyword>
<dbReference type="RefSeq" id="WP_254759770.1">
    <property type="nucleotide sequence ID" value="NZ_JANCLT010000008.1"/>
</dbReference>
<dbReference type="AlphaFoldDB" id="A0AA42BRT4"/>
<accession>A0AA42BRT4</accession>
<protein>
    <submittedName>
        <fullName evidence="1">Uncharacterized protein</fullName>
    </submittedName>
</protein>
<proteinExistence type="predicted"/>
<organism evidence="1 2">
    <name type="scientific">Ectobacillus ponti</name>
    <dbReference type="NCBI Taxonomy" id="2961894"/>
    <lineage>
        <taxon>Bacteria</taxon>
        <taxon>Bacillati</taxon>
        <taxon>Bacillota</taxon>
        <taxon>Bacilli</taxon>
        <taxon>Bacillales</taxon>
        <taxon>Bacillaceae</taxon>
        <taxon>Ectobacillus</taxon>
    </lineage>
</organism>